<sequence length="144" mass="16813">MTVEVFDNSNSGNRNTLINKIWISSWRLHCKNASNAVHFPIFFYDDTWQNIRIRLSILDEYINDSAFQTIYINKNIIRHDNESTIKFSRLLFIPHSQKVVKINGIGMVTNVIDFTITSVNALPLFKLNKEVETFEEKKVLFVDS</sequence>
<organism evidence="1 2">
    <name type="scientific">Thelohanellus kitauei</name>
    <name type="common">Myxosporean</name>
    <dbReference type="NCBI Taxonomy" id="669202"/>
    <lineage>
        <taxon>Eukaryota</taxon>
        <taxon>Metazoa</taxon>
        <taxon>Cnidaria</taxon>
        <taxon>Myxozoa</taxon>
        <taxon>Myxosporea</taxon>
        <taxon>Bivalvulida</taxon>
        <taxon>Platysporina</taxon>
        <taxon>Myxobolidae</taxon>
        <taxon>Thelohanellus</taxon>
    </lineage>
</organism>
<evidence type="ECO:0000313" key="2">
    <source>
        <dbReference type="Proteomes" id="UP000031668"/>
    </source>
</evidence>
<keyword evidence="2" id="KW-1185">Reference proteome</keyword>
<dbReference type="Proteomes" id="UP000031668">
    <property type="component" value="Unassembled WGS sequence"/>
</dbReference>
<proteinExistence type="predicted"/>
<gene>
    <name evidence="1" type="ORF">RF11_11080</name>
</gene>
<name>A0A0C2MZ64_THEKT</name>
<dbReference type="AlphaFoldDB" id="A0A0C2MZ64"/>
<protein>
    <submittedName>
        <fullName evidence="1">Uncharacterized protein</fullName>
    </submittedName>
</protein>
<reference evidence="1 2" key="1">
    <citation type="journal article" date="2014" name="Genome Biol. Evol.">
        <title>The genome of the myxosporean Thelohanellus kitauei shows adaptations to nutrient acquisition within its fish host.</title>
        <authorList>
            <person name="Yang Y."/>
            <person name="Xiong J."/>
            <person name="Zhou Z."/>
            <person name="Huo F."/>
            <person name="Miao W."/>
            <person name="Ran C."/>
            <person name="Liu Y."/>
            <person name="Zhang J."/>
            <person name="Feng J."/>
            <person name="Wang M."/>
            <person name="Wang M."/>
            <person name="Wang L."/>
            <person name="Yao B."/>
        </authorList>
    </citation>
    <scope>NUCLEOTIDE SEQUENCE [LARGE SCALE GENOMIC DNA]</scope>
    <source>
        <strain evidence="1">Wuqing</strain>
    </source>
</reference>
<evidence type="ECO:0000313" key="1">
    <source>
        <dbReference type="EMBL" id="KII69435.1"/>
    </source>
</evidence>
<accession>A0A0C2MZ64</accession>
<comment type="caution">
    <text evidence="1">The sequence shown here is derived from an EMBL/GenBank/DDBJ whole genome shotgun (WGS) entry which is preliminary data.</text>
</comment>
<dbReference type="EMBL" id="JWZT01002428">
    <property type="protein sequence ID" value="KII69435.1"/>
    <property type="molecule type" value="Genomic_DNA"/>
</dbReference>